<feature type="domain" description="External alternative NADH-ubiquinone oxidoreductase-like C-terminal" evidence="8">
    <location>
        <begin position="369"/>
        <end position="431"/>
    </location>
</feature>
<dbReference type="InterPro" id="IPR045024">
    <property type="entry name" value="NDH-2"/>
</dbReference>
<comment type="similarity">
    <text evidence="1">Belongs to the NADH dehydrogenase family.</text>
</comment>
<feature type="region of interest" description="Disordered" evidence="6">
    <location>
        <begin position="458"/>
        <end position="494"/>
    </location>
</feature>
<evidence type="ECO:0000259" key="8">
    <source>
        <dbReference type="Pfam" id="PF22366"/>
    </source>
</evidence>
<dbReference type="PRINTS" id="PR00368">
    <property type="entry name" value="FADPNR"/>
</dbReference>
<dbReference type="PANTHER" id="PTHR43706:SF13">
    <property type="entry name" value="NADH DEHYDROGENASE-RELATED"/>
    <property type="match status" value="1"/>
</dbReference>
<proteinExistence type="inferred from homology"/>
<gene>
    <name evidence="9" type="ORF">TCIL3000_10_8200</name>
</gene>
<dbReference type="InterPro" id="IPR036188">
    <property type="entry name" value="FAD/NAD-bd_sf"/>
</dbReference>
<dbReference type="AlphaFoldDB" id="G0UXC7"/>
<dbReference type="GO" id="GO:0003954">
    <property type="term" value="F:NADH dehydrogenase activity"/>
    <property type="evidence" value="ECO:0007669"/>
    <property type="project" value="InterPro"/>
</dbReference>
<dbReference type="InterPro" id="IPR023753">
    <property type="entry name" value="FAD/NAD-binding_dom"/>
</dbReference>
<dbReference type="InterPro" id="IPR054585">
    <property type="entry name" value="NDH2-like_C"/>
</dbReference>
<dbReference type="GO" id="GO:0005739">
    <property type="term" value="C:mitochondrion"/>
    <property type="evidence" value="ECO:0007669"/>
    <property type="project" value="TreeGrafter"/>
</dbReference>
<dbReference type="EMBL" id="HE575323">
    <property type="protein sequence ID" value="CCC94044.1"/>
    <property type="molecule type" value="Genomic_DNA"/>
</dbReference>
<protein>
    <submittedName>
        <fullName evidence="9">Putative NADH dehydrogenase</fullName>
    </submittedName>
</protein>
<dbReference type="SUPFAM" id="SSF51905">
    <property type="entry name" value="FAD/NAD(P)-binding domain"/>
    <property type="match status" value="1"/>
</dbReference>
<dbReference type="Gene3D" id="3.50.50.100">
    <property type="match status" value="1"/>
</dbReference>
<evidence type="ECO:0000256" key="2">
    <source>
        <dbReference type="ARBA" id="ARBA00022630"/>
    </source>
</evidence>
<dbReference type="PANTHER" id="PTHR43706">
    <property type="entry name" value="NADH DEHYDROGENASE"/>
    <property type="match status" value="1"/>
</dbReference>
<evidence type="ECO:0000256" key="3">
    <source>
        <dbReference type="ARBA" id="ARBA00022827"/>
    </source>
</evidence>
<dbReference type="Pfam" id="PF22366">
    <property type="entry name" value="NDH2_C"/>
    <property type="match status" value="1"/>
</dbReference>
<dbReference type="Pfam" id="PF07992">
    <property type="entry name" value="Pyr_redox_2"/>
    <property type="match status" value="1"/>
</dbReference>
<evidence type="ECO:0000259" key="7">
    <source>
        <dbReference type="Pfam" id="PF07992"/>
    </source>
</evidence>
<dbReference type="PROSITE" id="PS51257">
    <property type="entry name" value="PROKAR_LIPOPROTEIN"/>
    <property type="match status" value="1"/>
</dbReference>
<organism evidence="9">
    <name type="scientific">Trypanosoma congolense (strain IL3000)</name>
    <dbReference type="NCBI Taxonomy" id="1068625"/>
    <lineage>
        <taxon>Eukaryota</taxon>
        <taxon>Discoba</taxon>
        <taxon>Euglenozoa</taxon>
        <taxon>Kinetoplastea</taxon>
        <taxon>Metakinetoplastina</taxon>
        <taxon>Trypanosomatida</taxon>
        <taxon>Trypanosomatidae</taxon>
        <taxon>Trypanosoma</taxon>
        <taxon>Nannomonas</taxon>
    </lineage>
</organism>
<dbReference type="VEuPathDB" id="TriTrypDB:TcIL3000_10_8200"/>
<feature type="compositionally biased region" description="Low complexity" evidence="6">
    <location>
        <begin position="471"/>
        <end position="484"/>
    </location>
</feature>
<evidence type="ECO:0000313" key="9">
    <source>
        <dbReference type="EMBL" id="CCC94044.1"/>
    </source>
</evidence>
<evidence type="ECO:0000256" key="6">
    <source>
        <dbReference type="SAM" id="MobiDB-lite"/>
    </source>
</evidence>
<accession>G0UXC7</accession>
<evidence type="ECO:0000256" key="1">
    <source>
        <dbReference type="ARBA" id="ARBA00005272"/>
    </source>
</evidence>
<keyword evidence="4" id="KW-0560">Oxidoreductase</keyword>
<name>G0UXC7_TRYCI</name>
<evidence type="ECO:0000256" key="5">
    <source>
        <dbReference type="ARBA" id="ARBA00023027"/>
    </source>
</evidence>
<keyword evidence="2" id="KW-0285">Flavoprotein</keyword>
<reference evidence="9" key="1">
    <citation type="journal article" date="2012" name="Proc. Natl. Acad. Sci. U.S.A.">
        <title>Antigenic diversity is generated by distinct evolutionary mechanisms in African trypanosome species.</title>
        <authorList>
            <person name="Jackson A.P."/>
            <person name="Berry A."/>
            <person name="Aslett M."/>
            <person name="Allison H.C."/>
            <person name="Burton P."/>
            <person name="Vavrova-Anderson J."/>
            <person name="Brown R."/>
            <person name="Browne H."/>
            <person name="Corton N."/>
            <person name="Hauser H."/>
            <person name="Gamble J."/>
            <person name="Gilderthorp R."/>
            <person name="Marcello L."/>
            <person name="McQuillan J."/>
            <person name="Otto T.D."/>
            <person name="Quail M.A."/>
            <person name="Sanders M.J."/>
            <person name="van Tonder A."/>
            <person name="Ginger M.L."/>
            <person name="Field M.C."/>
            <person name="Barry J.D."/>
            <person name="Hertz-Fowler C."/>
            <person name="Berriman M."/>
        </authorList>
    </citation>
    <scope>NUCLEOTIDE SEQUENCE</scope>
    <source>
        <strain evidence="9">IL3000</strain>
    </source>
</reference>
<feature type="domain" description="FAD/NAD(P)-binding" evidence="7">
    <location>
        <begin position="12"/>
        <end position="344"/>
    </location>
</feature>
<keyword evidence="3" id="KW-0274">FAD</keyword>
<keyword evidence="5" id="KW-0520">NAD</keyword>
<evidence type="ECO:0000256" key="4">
    <source>
        <dbReference type="ARBA" id="ARBA00023002"/>
    </source>
</evidence>
<sequence length="494" mass="54339">MLLRASVLLKPKVVVIGTGWAGCYFVKDLNPQRLELHVLSTRNHHVLTPLLPQTTTGTLEFRSVCEPITRIQPALASPPNGFSRCLVHDIDFEAKKVGCVSVDNVSVGPHALVHEFNVDYDMLVLAHGAQPNTFNVPGALERACFLREVSEARTIRRRLVQNIMTASLPVTSVQEKKRLLHTVVVGGGPTGVEFSADLAEFLRHDVKGINPELLQYCRVTVLEAGEVFSMFDLRVREWGKRRLDALGIRIVKGSVVAVKEKEVVTKDGGVFPAGLVVWSTGVGPSTLTKEIKVDRTPQGRISIDNHMRVLRNGSPIQDVYAIGDCAADSNNPLPCLAAVASRQGTYLAAKFNAILANAPHTTPFQYKSLGSMVSLGTSSAVVQLNGRRKVDFVGLKALFFWRSAYLSMLGSWRNKLYIIVNWLGSALFGRDVTLINDYNEERMWLSLAAEEAMRLRMKKKDKSEGSAHDQGNGNNGETTITGEGSCQHAKERKD</sequence>